<dbReference type="EMBL" id="LFJN01000035">
    <property type="protein sequence ID" value="KPI35915.1"/>
    <property type="molecule type" value="Genomic_DNA"/>
</dbReference>
<dbReference type="VEuPathDB" id="FungiDB:AB675_10453"/>
<dbReference type="Proteomes" id="UP000038010">
    <property type="component" value="Unassembled WGS sequence"/>
</dbReference>
<dbReference type="RefSeq" id="XP_017995878.1">
    <property type="nucleotide sequence ID" value="XM_018139227.1"/>
</dbReference>
<dbReference type="GeneID" id="28731107"/>
<proteinExistence type="predicted"/>
<gene>
    <name evidence="1" type="ORF">AB675_10453</name>
</gene>
<evidence type="ECO:0000313" key="1">
    <source>
        <dbReference type="EMBL" id="KPI35915.1"/>
    </source>
</evidence>
<name>A0A0N1NWV2_9EURO</name>
<dbReference type="AlphaFoldDB" id="A0A0N1NWV2"/>
<keyword evidence="2" id="KW-1185">Reference proteome</keyword>
<protein>
    <submittedName>
        <fullName evidence="1">Uncharacterized protein</fullName>
    </submittedName>
</protein>
<organism evidence="1 2">
    <name type="scientific">Cyphellophora attinorum</name>
    <dbReference type="NCBI Taxonomy" id="1664694"/>
    <lineage>
        <taxon>Eukaryota</taxon>
        <taxon>Fungi</taxon>
        <taxon>Dikarya</taxon>
        <taxon>Ascomycota</taxon>
        <taxon>Pezizomycotina</taxon>
        <taxon>Eurotiomycetes</taxon>
        <taxon>Chaetothyriomycetidae</taxon>
        <taxon>Chaetothyriales</taxon>
        <taxon>Cyphellophoraceae</taxon>
        <taxon>Cyphellophora</taxon>
    </lineage>
</organism>
<sequence>MANPSCSIIQDFDAQKISKQPGSVAEAIIIIESKELLFMNEAQMVRLRRFVQKPSQPGSSYASTLRSRARSSVVDIRRKDHCEPGKSSRRLGWTEVGVDLGTSTTNATPWLKTISSLGAIVDAAIIVPAVSVAAVQEESELDILPSEKRRKAVWLCDKNAALIAQNEPHKLL</sequence>
<comment type="caution">
    <text evidence="1">The sequence shown here is derived from an EMBL/GenBank/DDBJ whole genome shotgun (WGS) entry which is preliminary data.</text>
</comment>
<reference evidence="1 2" key="1">
    <citation type="submission" date="2015-06" db="EMBL/GenBank/DDBJ databases">
        <title>Draft genome of the ant-associated black yeast Phialophora attae CBS 131958.</title>
        <authorList>
            <person name="Moreno L.F."/>
            <person name="Stielow B.J."/>
            <person name="de Hoog S."/>
            <person name="Vicente V.A."/>
            <person name="Weiss V.A."/>
            <person name="de Vries M."/>
            <person name="Cruz L.M."/>
            <person name="Souza E.M."/>
        </authorList>
    </citation>
    <scope>NUCLEOTIDE SEQUENCE [LARGE SCALE GENOMIC DNA]</scope>
    <source>
        <strain evidence="1 2">CBS 131958</strain>
    </source>
</reference>
<evidence type="ECO:0000313" key="2">
    <source>
        <dbReference type="Proteomes" id="UP000038010"/>
    </source>
</evidence>
<accession>A0A0N1NWV2</accession>